<accession>A0ABN2MEL4</accession>
<dbReference type="EMBL" id="BAAANK010000001">
    <property type="protein sequence ID" value="GAA1823368.1"/>
    <property type="molecule type" value="Genomic_DNA"/>
</dbReference>
<evidence type="ECO:0008006" key="3">
    <source>
        <dbReference type="Google" id="ProtNLM"/>
    </source>
</evidence>
<evidence type="ECO:0000313" key="2">
    <source>
        <dbReference type="Proteomes" id="UP001501746"/>
    </source>
</evidence>
<sequence>MAHAVLTKVLVYRGLPSVDVDPKAYARNLAQKANWELDPRVNVTLRPLKYRYQRTADGRKATDARGHFMIDGKPQEKGVDVLCALALVREASDPNVDLVVLASQDSDLEPALDEACALGSAKVETVSWFDHGQWHSREIRPATQKIWNTRLNANAFSACRDVEDYS</sequence>
<name>A0ABN2MEL4_9MICO</name>
<proteinExistence type="predicted"/>
<dbReference type="Gene3D" id="3.40.50.1010">
    <property type="entry name" value="5'-nuclease"/>
    <property type="match status" value="1"/>
</dbReference>
<reference evidence="1 2" key="1">
    <citation type="journal article" date="2019" name="Int. J. Syst. Evol. Microbiol.">
        <title>The Global Catalogue of Microorganisms (GCM) 10K type strain sequencing project: providing services to taxonomists for standard genome sequencing and annotation.</title>
        <authorList>
            <consortium name="The Broad Institute Genomics Platform"/>
            <consortium name="The Broad Institute Genome Sequencing Center for Infectious Disease"/>
            <person name="Wu L."/>
            <person name="Ma J."/>
        </authorList>
    </citation>
    <scope>NUCLEOTIDE SEQUENCE [LARGE SCALE GENOMIC DNA]</scope>
    <source>
        <strain evidence="1 2">JCM 14323</strain>
    </source>
</reference>
<comment type="caution">
    <text evidence="1">The sequence shown here is derived from an EMBL/GenBank/DDBJ whole genome shotgun (WGS) entry which is preliminary data.</text>
</comment>
<organism evidence="1 2">
    <name type="scientific">Agromyces salentinus</name>
    <dbReference type="NCBI Taxonomy" id="269421"/>
    <lineage>
        <taxon>Bacteria</taxon>
        <taxon>Bacillati</taxon>
        <taxon>Actinomycetota</taxon>
        <taxon>Actinomycetes</taxon>
        <taxon>Micrococcales</taxon>
        <taxon>Microbacteriaceae</taxon>
        <taxon>Agromyces</taxon>
    </lineage>
</organism>
<evidence type="ECO:0000313" key="1">
    <source>
        <dbReference type="EMBL" id="GAA1823368.1"/>
    </source>
</evidence>
<gene>
    <name evidence="1" type="ORF">GCM10009750_02340</name>
</gene>
<keyword evidence="2" id="KW-1185">Reference proteome</keyword>
<dbReference type="Proteomes" id="UP001501746">
    <property type="component" value="Unassembled WGS sequence"/>
</dbReference>
<protein>
    <recommendedName>
        <fullName evidence="3">NYN domain-containing protein</fullName>
    </recommendedName>
</protein>